<evidence type="ECO:0000256" key="2">
    <source>
        <dbReference type="SAM" id="Phobius"/>
    </source>
</evidence>
<organism evidence="3 4">
    <name type="scientific">Mycena pura</name>
    <dbReference type="NCBI Taxonomy" id="153505"/>
    <lineage>
        <taxon>Eukaryota</taxon>
        <taxon>Fungi</taxon>
        <taxon>Dikarya</taxon>
        <taxon>Basidiomycota</taxon>
        <taxon>Agaricomycotina</taxon>
        <taxon>Agaricomycetes</taxon>
        <taxon>Agaricomycetidae</taxon>
        <taxon>Agaricales</taxon>
        <taxon>Marasmiineae</taxon>
        <taxon>Mycenaceae</taxon>
        <taxon>Mycena</taxon>
    </lineage>
</organism>
<evidence type="ECO:0000256" key="1">
    <source>
        <dbReference type="SAM" id="MobiDB-lite"/>
    </source>
</evidence>
<dbReference type="AlphaFoldDB" id="A0AAD6Y0L3"/>
<dbReference type="Proteomes" id="UP001219525">
    <property type="component" value="Unassembled WGS sequence"/>
</dbReference>
<keyword evidence="2" id="KW-0472">Membrane</keyword>
<sequence>MPKTWRPTSPAARALPTALHMPALPKTHLHITHDPSPTTRAHRLMLAACTHLAQDLPPLGALIVTSRNASSTDVADDADFSDDGDVADDDDAAPDADEFVQEDGGEEDEDVDFGTESREVSRELDDDAPVRLPLHVLINNNVPVGTRMTGERQPITFTEDTFEDIYLMFFTSSSIMSVAKAVKEVFPDVSMSTPAVDQEKEPRFTCRVWFREVIRILHQAGILTCTDVDALEEECAEHAKANQAALPTWGGYMHFVSQIFILIILVVAVLEILEDFPVSPRLHLQITKTPNPNPLAPSVELRSSLIVA</sequence>
<reference evidence="3" key="1">
    <citation type="submission" date="2023-03" db="EMBL/GenBank/DDBJ databases">
        <title>Massive genome expansion in bonnet fungi (Mycena s.s.) driven by repeated elements and novel gene families across ecological guilds.</title>
        <authorList>
            <consortium name="Lawrence Berkeley National Laboratory"/>
            <person name="Harder C.B."/>
            <person name="Miyauchi S."/>
            <person name="Viragh M."/>
            <person name="Kuo A."/>
            <person name="Thoen E."/>
            <person name="Andreopoulos B."/>
            <person name="Lu D."/>
            <person name="Skrede I."/>
            <person name="Drula E."/>
            <person name="Henrissat B."/>
            <person name="Morin E."/>
            <person name="Kohler A."/>
            <person name="Barry K."/>
            <person name="LaButti K."/>
            <person name="Morin E."/>
            <person name="Salamov A."/>
            <person name="Lipzen A."/>
            <person name="Mereny Z."/>
            <person name="Hegedus B."/>
            <person name="Baldrian P."/>
            <person name="Stursova M."/>
            <person name="Weitz H."/>
            <person name="Taylor A."/>
            <person name="Grigoriev I.V."/>
            <person name="Nagy L.G."/>
            <person name="Martin F."/>
            <person name="Kauserud H."/>
        </authorList>
    </citation>
    <scope>NUCLEOTIDE SEQUENCE</scope>
    <source>
        <strain evidence="3">9144</strain>
    </source>
</reference>
<keyword evidence="4" id="KW-1185">Reference proteome</keyword>
<name>A0AAD6Y0L3_9AGAR</name>
<evidence type="ECO:0000313" key="3">
    <source>
        <dbReference type="EMBL" id="KAJ7187458.1"/>
    </source>
</evidence>
<keyword evidence="2" id="KW-0812">Transmembrane</keyword>
<comment type="caution">
    <text evidence="3">The sequence shown here is derived from an EMBL/GenBank/DDBJ whole genome shotgun (WGS) entry which is preliminary data.</text>
</comment>
<keyword evidence="2" id="KW-1133">Transmembrane helix</keyword>
<feature type="region of interest" description="Disordered" evidence="1">
    <location>
        <begin position="70"/>
        <end position="123"/>
    </location>
</feature>
<gene>
    <name evidence="3" type="ORF">GGX14DRAFT_581064</name>
</gene>
<feature type="compositionally biased region" description="Acidic residues" evidence="1">
    <location>
        <begin position="74"/>
        <end position="113"/>
    </location>
</feature>
<dbReference type="EMBL" id="JARJCW010000199">
    <property type="protein sequence ID" value="KAJ7187458.1"/>
    <property type="molecule type" value="Genomic_DNA"/>
</dbReference>
<accession>A0AAD6Y0L3</accession>
<proteinExistence type="predicted"/>
<evidence type="ECO:0000313" key="4">
    <source>
        <dbReference type="Proteomes" id="UP001219525"/>
    </source>
</evidence>
<protein>
    <submittedName>
        <fullName evidence="3">Uncharacterized protein</fullName>
    </submittedName>
</protein>
<feature type="transmembrane region" description="Helical" evidence="2">
    <location>
        <begin position="252"/>
        <end position="273"/>
    </location>
</feature>